<comment type="caution">
    <text evidence="1">The sequence shown here is derived from an EMBL/GenBank/DDBJ whole genome shotgun (WGS) entry which is preliminary data.</text>
</comment>
<dbReference type="AlphaFoldDB" id="A0A5C6W7I4"/>
<name>A0A5C6W7I4_9BACI</name>
<organism evidence="1 2">
    <name type="scientific">Metabacillus litoralis</name>
    <dbReference type="NCBI Taxonomy" id="152268"/>
    <lineage>
        <taxon>Bacteria</taxon>
        <taxon>Bacillati</taxon>
        <taxon>Bacillota</taxon>
        <taxon>Bacilli</taxon>
        <taxon>Bacillales</taxon>
        <taxon>Bacillaceae</taxon>
        <taxon>Metabacillus</taxon>
    </lineage>
</organism>
<gene>
    <name evidence="1" type="ORF">FS935_05440</name>
</gene>
<keyword evidence="2" id="KW-1185">Reference proteome</keyword>
<accession>A0A5C6W7I4</accession>
<dbReference type="Proteomes" id="UP000321363">
    <property type="component" value="Unassembled WGS sequence"/>
</dbReference>
<evidence type="ECO:0000313" key="1">
    <source>
        <dbReference type="EMBL" id="TXC91829.1"/>
    </source>
</evidence>
<reference evidence="1 2" key="1">
    <citation type="journal article" date="2005" name="Int. J. Syst. Evol. Microbiol.">
        <title>Bacillus litoralis sp. nov., isolated from a tidal flat of the Yellow Sea in Korea.</title>
        <authorList>
            <person name="Yoon J.H."/>
            <person name="Oh T.K."/>
        </authorList>
    </citation>
    <scope>NUCLEOTIDE SEQUENCE [LARGE SCALE GENOMIC DNA]</scope>
    <source>
        <strain evidence="1 2">SW-211</strain>
    </source>
</reference>
<dbReference type="OrthoDB" id="2939902at2"/>
<evidence type="ECO:0000313" key="2">
    <source>
        <dbReference type="Proteomes" id="UP000321363"/>
    </source>
</evidence>
<protein>
    <submittedName>
        <fullName evidence="1">Fur-regulated basic protein FbpA</fullName>
    </submittedName>
</protein>
<dbReference type="EMBL" id="VOQF01000003">
    <property type="protein sequence ID" value="TXC91829.1"/>
    <property type="molecule type" value="Genomic_DNA"/>
</dbReference>
<sequence>MYNVSNLINTSKVKIIDALLLNNIYKMPDGRQFYEASEEELADVLYIHEQEH</sequence>
<dbReference type="RefSeq" id="WP_146946575.1">
    <property type="nucleotide sequence ID" value="NZ_VOQF01000003.1"/>
</dbReference>
<proteinExistence type="predicted"/>